<evidence type="ECO:0000313" key="1">
    <source>
        <dbReference type="EMBL" id="WAR01475.1"/>
    </source>
</evidence>
<sequence length="124" mass="14458">MYRMRVFILNYLDDLARAEMRDLAIFSYTWLGQSLSSCGLEKSVRSDDILGVLFNTKTMTMKVTPERLTEIGGGNVERVAIVDRKIEFCSFMCKSELINWLKQFYELFPHVFVTTPIVTKDVQW</sequence>
<dbReference type="Proteomes" id="UP001164746">
    <property type="component" value="Chromosome 4"/>
</dbReference>
<protein>
    <submittedName>
        <fullName evidence="1">Uncharacterized protein</fullName>
    </submittedName>
</protein>
<accession>A0ABY7DUT2</accession>
<proteinExistence type="predicted"/>
<gene>
    <name evidence="1" type="ORF">MAR_008033</name>
</gene>
<dbReference type="EMBL" id="CP111015">
    <property type="protein sequence ID" value="WAR01475.1"/>
    <property type="molecule type" value="Genomic_DNA"/>
</dbReference>
<reference evidence="1" key="1">
    <citation type="submission" date="2022-11" db="EMBL/GenBank/DDBJ databases">
        <title>Centuries of genome instability and evolution in soft-shell clam transmissible cancer (bioRxiv).</title>
        <authorList>
            <person name="Hart S.F.M."/>
            <person name="Yonemitsu M.A."/>
            <person name="Giersch R.M."/>
            <person name="Beal B.F."/>
            <person name="Arriagada G."/>
            <person name="Davis B.W."/>
            <person name="Ostrander E.A."/>
            <person name="Goff S.P."/>
            <person name="Metzger M.J."/>
        </authorList>
    </citation>
    <scope>NUCLEOTIDE SEQUENCE</scope>
    <source>
        <strain evidence="1">MELC-2E11</strain>
        <tissue evidence="1">Siphon/mantle</tissue>
    </source>
</reference>
<name>A0ABY7DUT2_MYAAR</name>
<keyword evidence="2" id="KW-1185">Reference proteome</keyword>
<organism evidence="1 2">
    <name type="scientific">Mya arenaria</name>
    <name type="common">Soft-shell clam</name>
    <dbReference type="NCBI Taxonomy" id="6604"/>
    <lineage>
        <taxon>Eukaryota</taxon>
        <taxon>Metazoa</taxon>
        <taxon>Spiralia</taxon>
        <taxon>Lophotrochozoa</taxon>
        <taxon>Mollusca</taxon>
        <taxon>Bivalvia</taxon>
        <taxon>Autobranchia</taxon>
        <taxon>Heteroconchia</taxon>
        <taxon>Euheterodonta</taxon>
        <taxon>Imparidentia</taxon>
        <taxon>Neoheterodontei</taxon>
        <taxon>Myida</taxon>
        <taxon>Myoidea</taxon>
        <taxon>Myidae</taxon>
        <taxon>Mya</taxon>
    </lineage>
</organism>
<evidence type="ECO:0000313" key="2">
    <source>
        <dbReference type="Proteomes" id="UP001164746"/>
    </source>
</evidence>